<dbReference type="EMBL" id="JAOQAZ010000027">
    <property type="protein sequence ID" value="KAJ4252004.1"/>
    <property type="molecule type" value="Genomic_DNA"/>
</dbReference>
<sequence>MCQFSSTASICEQCRRLVVYKSDETLCLKMRQHLLAGGEEPEERECLEEPKEETQYVHQDECKKCNPPNEDLA</sequence>
<dbReference type="AlphaFoldDB" id="A0A9W8RRS9"/>
<evidence type="ECO:0000313" key="2">
    <source>
        <dbReference type="Proteomes" id="UP001152049"/>
    </source>
</evidence>
<dbReference type="Proteomes" id="UP001152049">
    <property type="component" value="Unassembled WGS sequence"/>
</dbReference>
<accession>A0A9W8RRS9</accession>
<evidence type="ECO:0000313" key="1">
    <source>
        <dbReference type="EMBL" id="KAJ4252004.1"/>
    </source>
</evidence>
<organism evidence="1 2">
    <name type="scientific">Fusarium torreyae</name>
    <dbReference type="NCBI Taxonomy" id="1237075"/>
    <lineage>
        <taxon>Eukaryota</taxon>
        <taxon>Fungi</taxon>
        <taxon>Dikarya</taxon>
        <taxon>Ascomycota</taxon>
        <taxon>Pezizomycotina</taxon>
        <taxon>Sordariomycetes</taxon>
        <taxon>Hypocreomycetidae</taxon>
        <taxon>Hypocreales</taxon>
        <taxon>Nectriaceae</taxon>
        <taxon>Fusarium</taxon>
    </lineage>
</organism>
<gene>
    <name evidence="1" type="ORF">NW762_011305</name>
</gene>
<protein>
    <submittedName>
        <fullName evidence="1">Uncharacterized protein</fullName>
    </submittedName>
</protein>
<proteinExistence type="predicted"/>
<comment type="caution">
    <text evidence="1">The sequence shown here is derived from an EMBL/GenBank/DDBJ whole genome shotgun (WGS) entry which is preliminary data.</text>
</comment>
<name>A0A9W8RRS9_9HYPO</name>
<keyword evidence="2" id="KW-1185">Reference proteome</keyword>
<dbReference type="OrthoDB" id="5015234at2759"/>
<reference evidence="1" key="1">
    <citation type="submission" date="2022-09" db="EMBL/GenBank/DDBJ databases">
        <title>Fusarium specimens isolated from Avocado Roots.</title>
        <authorList>
            <person name="Stajich J."/>
            <person name="Roper C."/>
            <person name="Heimlech-Rivalta G."/>
        </authorList>
    </citation>
    <scope>NUCLEOTIDE SEQUENCE</scope>
    <source>
        <strain evidence="1">CF00136</strain>
    </source>
</reference>